<sequence length="54" mass="5997">MARDRLAEHHDTADDVERRYGVPAEILVAIWAWRATTAATSGDFSTRGTRQPGL</sequence>
<dbReference type="Pfam" id="PF13406">
    <property type="entry name" value="SLT_2"/>
    <property type="match status" value="1"/>
</dbReference>
<proteinExistence type="predicted"/>
<dbReference type="InterPro" id="IPR031304">
    <property type="entry name" value="SLT_2"/>
</dbReference>
<gene>
    <name evidence="2" type="ORF">DSL92_05875</name>
</gene>
<protein>
    <recommendedName>
        <fullName evidence="1">Transglycosylase SLT domain-containing protein</fullName>
    </recommendedName>
</protein>
<dbReference type="EMBL" id="RXHI01000017">
    <property type="protein sequence ID" value="RUA22414.1"/>
    <property type="molecule type" value="Genomic_DNA"/>
</dbReference>
<feature type="domain" description="Transglycosylase SLT" evidence="1">
    <location>
        <begin position="2"/>
        <end position="33"/>
    </location>
</feature>
<comment type="caution">
    <text evidence="2">The sequence shown here is derived from an EMBL/GenBank/DDBJ whole genome shotgun (WGS) entry which is preliminary data.</text>
</comment>
<name>A0A432JJ67_9GAMM</name>
<evidence type="ECO:0000259" key="1">
    <source>
        <dbReference type="Pfam" id="PF13406"/>
    </source>
</evidence>
<organism evidence="2">
    <name type="scientific">Billgrantia gudaonensis</name>
    <dbReference type="NCBI Taxonomy" id="376427"/>
    <lineage>
        <taxon>Bacteria</taxon>
        <taxon>Pseudomonadati</taxon>
        <taxon>Pseudomonadota</taxon>
        <taxon>Gammaproteobacteria</taxon>
        <taxon>Oceanospirillales</taxon>
        <taxon>Halomonadaceae</taxon>
        <taxon>Billgrantia</taxon>
    </lineage>
</organism>
<accession>A0A432JJ67</accession>
<evidence type="ECO:0000313" key="2">
    <source>
        <dbReference type="EMBL" id="RUA22414.1"/>
    </source>
</evidence>
<reference evidence="2" key="1">
    <citation type="submission" date="2018-12" db="EMBL/GenBank/DDBJ databases">
        <authorList>
            <person name="Jadhav K."/>
            <person name="Kushwaha B."/>
            <person name="Jadhav I."/>
        </authorList>
    </citation>
    <scope>NUCLEOTIDE SEQUENCE [LARGE SCALE GENOMIC DNA]</scope>
    <source>
        <strain evidence="2">SBS 10</strain>
    </source>
</reference>
<dbReference type="AlphaFoldDB" id="A0A432JJ67"/>